<accession>A0ABQ2N9D3</accession>
<protein>
    <recommendedName>
        <fullName evidence="1">PPM-type phosphatase domain-containing protein</fullName>
    </recommendedName>
</protein>
<reference evidence="3" key="1">
    <citation type="journal article" date="2019" name="Int. J. Syst. Evol. Microbiol.">
        <title>The Global Catalogue of Microorganisms (GCM) 10K type strain sequencing project: providing services to taxonomists for standard genome sequencing and annotation.</title>
        <authorList>
            <consortium name="The Broad Institute Genomics Platform"/>
            <consortium name="The Broad Institute Genome Sequencing Center for Infectious Disease"/>
            <person name="Wu L."/>
            <person name="Ma J."/>
        </authorList>
    </citation>
    <scope>NUCLEOTIDE SEQUENCE [LARGE SCALE GENOMIC DNA]</scope>
    <source>
        <strain evidence="3">CGMCC 4.7371</strain>
    </source>
</reference>
<evidence type="ECO:0000313" key="3">
    <source>
        <dbReference type="Proteomes" id="UP000655410"/>
    </source>
</evidence>
<dbReference type="Gene3D" id="3.60.40.10">
    <property type="entry name" value="PPM-type phosphatase domain"/>
    <property type="match status" value="1"/>
</dbReference>
<gene>
    <name evidence="2" type="ORF">GCM10011584_09140</name>
</gene>
<dbReference type="EMBL" id="BMNI01000001">
    <property type="protein sequence ID" value="GGO86550.1"/>
    <property type="molecule type" value="Genomic_DNA"/>
</dbReference>
<dbReference type="InterPro" id="IPR036457">
    <property type="entry name" value="PPM-type-like_dom_sf"/>
</dbReference>
<evidence type="ECO:0000313" key="2">
    <source>
        <dbReference type="EMBL" id="GGO86550.1"/>
    </source>
</evidence>
<dbReference type="Pfam" id="PF13672">
    <property type="entry name" value="PP2C_2"/>
    <property type="match status" value="1"/>
</dbReference>
<dbReference type="InterPro" id="IPR001932">
    <property type="entry name" value="PPM-type_phosphatase-like_dom"/>
</dbReference>
<dbReference type="SUPFAM" id="SSF81606">
    <property type="entry name" value="PP2C-like"/>
    <property type="match status" value="1"/>
</dbReference>
<feature type="domain" description="PPM-type phosphatase" evidence="1">
    <location>
        <begin position="5"/>
        <end position="236"/>
    </location>
</feature>
<keyword evidence="3" id="KW-1185">Reference proteome</keyword>
<dbReference type="SMART" id="SM00332">
    <property type="entry name" value="PP2Cc"/>
    <property type="match status" value="1"/>
</dbReference>
<dbReference type="PROSITE" id="PS51746">
    <property type="entry name" value="PPM_2"/>
    <property type="match status" value="1"/>
</dbReference>
<organism evidence="2 3">
    <name type="scientific">Nocardioides phosphati</name>
    <dbReference type="NCBI Taxonomy" id="1867775"/>
    <lineage>
        <taxon>Bacteria</taxon>
        <taxon>Bacillati</taxon>
        <taxon>Actinomycetota</taxon>
        <taxon>Actinomycetes</taxon>
        <taxon>Propionibacteriales</taxon>
        <taxon>Nocardioidaceae</taxon>
        <taxon>Nocardioides</taxon>
    </lineage>
</organism>
<proteinExistence type="predicted"/>
<sequence>MLRFDGSGASDRGPVREVNEDAGFLGTHVLVVADGVGGSAAGEVASATTAYVVSRAVTPGADPMLALDKAVRRAIDVLSAAEAASAEAGGLGTTLTALAIDGDRAALVHAGDSRAYLLRAGGLARLTRDHTYVQRLVDDGFLAPEGMTQHPWRHVVTRSIHALPIPDDERPEYLELALVAGDRVLLCTDGLTDCLDDERIAALLAIPRADEAARVLVDEALLAGGRDNVTCLVADIVTAHATPRPRLPGDGLRLGSLADDGNVLAASGITAY</sequence>
<evidence type="ECO:0000259" key="1">
    <source>
        <dbReference type="PROSITE" id="PS51746"/>
    </source>
</evidence>
<dbReference type="SMART" id="SM00331">
    <property type="entry name" value="PP2C_SIG"/>
    <property type="match status" value="1"/>
</dbReference>
<dbReference type="Proteomes" id="UP000655410">
    <property type="component" value="Unassembled WGS sequence"/>
</dbReference>
<dbReference type="PANTHER" id="PTHR47992">
    <property type="entry name" value="PROTEIN PHOSPHATASE"/>
    <property type="match status" value="1"/>
</dbReference>
<comment type="caution">
    <text evidence="2">The sequence shown here is derived from an EMBL/GenBank/DDBJ whole genome shotgun (WGS) entry which is preliminary data.</text>
</comment>
<dbReference type="RefSeq" id="WP_188782754.1">
    <property type="nucleotide sequence ID" value="NZ_BMNI01000001.1"/>
</dbReference>
<dbReference type="CDD" id="cd00143">
    <property type="entry name" value="PP2Cc"/>
    <property type="match status" value="1"/>
</dbReference>
<name>A0ABQ2N9D3_9ACTN</name>
<dbReference type="InterPro" id="IPR015655">
    <property type="entry name" value="PP2C"/>
</dbReference>